<dbReference type="Proteomes" id="UP000492821">
    <property type="component" value="Unassembled WGS sequence"/>
</dbReference>
<sequence>MFTKTTIIVLMASMVAIAVAQQFFNQQPPNMGGAIGCVVTGKKLYSHGNYIRDLAEDEFKELKKYKKELTAFKKKIDEAFANAENLERTNATIPPMPLRPAMPAFCSKSDTTMYIFTGCTVQNYKVYVAGKYARDLTTKEKKQLDIFAKQIADKPTPAGNGTAPAPPAKQINLDFCTEF</sequence>
<keyword evidence="5" id="KW-1015">Disulfide bond</keyword>
<keyword evidence="9" id="KW-1185">Reference proteome</keyword>
<feature type="domain" description="Pepsin inhibitor-3-like repeated" evidence="8">
    <location>
        <begin position="31"/>
        <end position="79"/>
    </location>
</feature>
<proteinExistence type="inferred from homology"/>
<evidence type="ECO:0000256" key="3">
    <source>
        <dbReference type="ARBA" id="ARBA00022525"/>
    </source>
</evidence>
<comment type="subcellular location">
    <subcellularLocation>
        <location evidence="1">Secreted</location>
    </subcellularLocation>
</comment>
<feature type="signal peptide" evidence="7">
    <location>
        <begin position="1"/>
        <end position="20"/>
    </location>
</feature>
<reference evidence="9" key="1">
    <citation type="journal article" date="2013" name="Genetics">
        <title>The draft genome and transcriptome of Panagrellus redivivus are shaped by the harsh demands of a free-living lifestyle.</title>
        <authorList>
            <person name="Srinivasan J."/>
            <person name="Dillman A.R."/>
            <person name="Macchietto M.G."/>
            <person name="Heikkinen L."/>
            <person name="Lakso M."/>
            <person name="Fracchia K.M."/>
            <person name="Antoshechkin I."/>
            <person name="Mortazavi A."/>
            <person name="Wong G."/>
            <person name="Sternberg P.W."/>
        </authorList>
    </citation>
    <scope>NUCLEOTIDE SEQUENCE [LARGE SCALE GENOMIC DNA]</scope>
    <source>
        <strain evidence="9">MT8872</strain>
    </source>
</reference>
<dbReference type="InterPro" id="IPR038412">
    <property type="entry name" value="Pepsin-I3_sf"/>
</dbReference>
<evidence type="ECO:0000256" key="7">
    <source>
        <dbReference type="SAM" id="SignalP"/>
    </source>
</evidence>
<keyword evidence="6" id="KW-0175">Coiled coil</keyword>
<organism evidence="9 10">
    <name type="scientific">Panagrellus redivivus</name>
    <name type="common">Microworm</name>
    <dbReference type="NCBI Taxonomy" id="6233"/>
    <lineage>
        <taxon>Eukaryota</taxon>
        <taxon>Metazoa</taxon>
        <taxon>Ecdysozoa</taxon>
        <taxon>Nematoda</taxon>
        <taxon>Chromadorea</taxon>
        <taxon>Rhabditida</taxon>
        <taxon>Tylenchina</taxon>
        <taxon>Panagrolaimomorpha</taxon>
        <taxon>Panagrolaimoidea</taxon>
        <taxon>Panagrolaimidae</taxon>
        <taxon>Panagrellus</taxon>
    </lineage>
</organism>
<accession>A0A7E4VKX4</accession>
<evidence type="ECO:0000313" key="10">
    <source>
        <dbReference type="WBParaSite" id="Pan_g2140.t1"/>
    </source>
</evidence>
<evidence type="ECO:0000256" key="5">
    <source>
        <dbReference type="ARBA" id="ARBA00023157"/>
    </source>
</evidence>
<feature type="domain" description="Pepsin inhibitor-3-like repeated" evidence="8">
    <location>
        <begin position="100"/>
        <end position="150"/>
    </location>
</feature>
<evidence type="ECO:0000256" key="4">
    <source>
        <dbReference type="ARBA" id="ARBA00022729"/>
    </source>
</evidence>
<keyword evidence="4 7" id="KW-0732">Signal</keyword>
<dbReference type="Pfam" id="PF06394">
    <property type="entry name" value="Pepsin-I3"/>
    <property type="match status" value="2"/>
</dbReference>
<evidence type="ECO:0000256" key="6">
    <source>
        <dbReference type="SAM" id="Coils"/>
    </source>
</evidence>
<dbReference type="AlphaFoldDB" id="A0A7E4VKX4"/>
<dbReference type="InterPro" id="IPR010480">
    <property type="entry name" value="Pepsin-I3"/>
</dbReference>
<dbReference type="PANTHER" id="PTHR37969">
    <property type="entry name" value="PROTEIN CBG07421-RELATED"/>
    <property type="match status" value="1"/>
</dbReference>
<feature type="chain" id="PRO_5028926527" evidence="7">
    <location>
        <begin position="21"/>
        <end position="179"/>
    </location>
</feature>
<dbReference type="WBParaSite" id="Pan_g2140.t1">
    <property type="protein sequence ID" value="Pan_g2140.t1"/>
    <property type="gene ID" value="Pan_g2140"/>
</dbReference>
<reference evidence="10" key="2">
    <citation type="submission" date="2020-10" db="UniProtKB">
        <authorList>
            <consortium name="WormBaseParasite"/>
        </authorList>
    </citation>
    <scope>IDENTIFICATION</scope>
</reference>
<dbReference type="GO" id="GO:0005576">
    <property type="term" value="C:extracellular region"/>
    <property type="evidence" value="ECO:0007669"/>
    <property type="project" value="UniProtKB-SubCell"/>
</dbReference>
<keyword evidence="3" id="KW-0964">Secreted</keyword>
<protein>
    <submittedName>
        <fullName evidence="10">Pepsin-I3 domain-containing protein</fullName>
    </submittedName>
</protein>
<comment type="similarity">
    <text evidence="2">Belongs to the protease inhibitor I33 family.</text>
</comment>
<dbReference type="Gene3D" id="3.30.1120.50">
    <property type="entry name" value="Pepsin inhibitor-3"/>
    <property type="match status" value="2"/>
</dbReference>
<evidence type="ECO:0000256" key="2">
    <source>
        <dbReference type="ARBA" id="ARBA00008019"/>
    </source>
</evidence>
<evidence type="ECO:0000259" key="8">
    <source>
        <dbReference type="Pfam" id="PF06394"/>
    </source>
</evidence>
<dbReference type="InterPro" id="IPR051901">
    <property type="entry name" value="Protease_Inhibitor_I33"/>
</dbReference>
<feature type="coiled-coil region" evidence="6">
    <location>
        <begin position="55"/>
        <end position="89"/>
    </location>
</feature>
<dbReference type="PANTHER" id="PTHR37969:SF4">
    <property type="entry name" value="PEPSIN INHIBITOR-3-LIKE REPEATED DOMAIN-CONTAINING PROTEIN"/>
    <property type="match status" value="1"/>
</dbReference>
<evidence type="ECO:0000313" key="9">
    <source>
        <dbReference type="Proteomes" id="UP000492821"/>
    </source>
</evidence>
<name>A0A7E4VKX4_PANRE</name>
<evidence type="ECO:0000256" key="1">
    <source>
        <dbReference type="ARBA" id="ARBA00004613"/>
    </source>
</evidence>
<dbReference type="SUPFAM" id="SSF55149">
    <property type="entry name" value="Pepsin inhibitor-3"/>
    <property type="match status" value="1"/>
</dbReference>